<dbReference type="GO" id="GO:0004521">
    <property type="term" value="F:RNA endonuclease activity"/>
    <property type="evidence" value="ECO:0007669"/>
    <property type="project" value="UniProtKB-ARBA"/>
</dbReference>
<evidence type="ECO:0000313" key="13">
    <source>
        <dbReference type="Proteomes" id="UP001642260"/>
    </source>
</evidence>
<dbReference type="GO" id="GO:0046872">
    <property type="term" value="F:metal ion binding"/>
    <property type="evidence" value="ECO:0007669"/>
    <property type="project" value="UniProtKB-KW"/>
</dbReference>
<evidence type="ECO:0000256" key="1">
    <source>
        <dbReference type="ARBA" id="ARBA00000245"/>
    </source>
</evidence>
<name>A0ABC8KK14_ERUVS</name>
<accession>A0ABC8KK14</accession>
<feature type="chain" id="PRO_5044882208" description="Aspergillus nuclease S1" evidence="11">
    <location>
        <begin position="28"/>
        <end position="317"/>
    </location>
</feature>
<comment type="catalytic activity">
    <reaction evidence="1">
        <text>Endonucleolytic cleavage to 5'-phosphomononucleotide and 5'-phosphooligonucleotide end-products.</text>
        <dbReference type="EC" id="3.1.30.1"/>
    </reaction>
</comment>
<keyword evidence="11" id="KW-0732">Signal</keyword>
<evidence type="ECO:0000256" key="6">
    <source>
        <dbReference type="ARBA" id="ARBA00022723"/>
    </source>
</evidence>
<dbReference type="EC" id="3.1.30.1" evidence="4"/>
<dbReference type="EMBL" id="CAKOAT010255154">
    <property type="protein sequence ID" value="CAH8358868.1"/>
    <property type="molecule type" value="Genomic_DNA"/>
</dbReference>
<feature type="signal peptide" evidence="11">
    <location>
        <begin position="1"/>
        <end position="27"/>
    </location>
</feature>
<dbReference type="SUPFAM" id="SSF48537">
    <property type="entry name" value="Phospholipase C/P1 nuclease"/>
    <property type="match status" value="1"/>
</dbReference>
<evidence type="ECO:0000313" key="12">
    <source>
        <dbReference type="EMBL" id="CAH8358868.1"/>
    </source>
</evidence>
<dbReference type="Pfam" id="PF02265">
    <property type="entry name" value="S1-P1_nuclease"/>
    <property type="match status" value="1"/>
</dbReference>
<evidence type="ECO:0000256" key="11">
    <source>
        <dbReference type="SAM" id="SignalP"/>
    </source>
</evidence>
<keyword evidence="10" id="KW-0325">Glycoprotein</keyword>
<evidence type="ECO:0000256" key="2">
    <source>
        <dbReference type="ARBA" id="ARBA00009547"/>
    </source>
</evidence>
<dbReference type="InterPro" id="IPR008947">
    <property type="entry name" value="PLipase_C/P1_nuclease_dom_sf"/>
</dbReference>
<keyword evidence="7" id="KW-0255">Endonuclease</keyword>
<comment type="subunit">
    <text evidence="3">Monomer.</text>
</comment>
<evidence type="ECO:0000256" key="3">
    <source>
        <dbReference type="ARBA" id="ARBA00011245"/>
    </source>
</evidence>
<dbReference type="PANTHER" id="PTHR33146:SF27">
    <property type="entry name" value="ENDONUCLEASE 2"/>
    <property type="match status" value="1"/>
</dbReference>
<dbReference type="GO" id="GO:0006308">
    <property type="term" value="P:DNA catabolic process"/>
    <property type="evidence" value="ECO:0007669"/>
    <property type="project" value="UniProtKB-ARBA"/>
</dbReference>
<sequence>MANQIWLLHVVMIITALFLYSAPNVHGWGIEGHTIVCKIAQARLDETAAKAVKDLLPESAQGDLSSLCDWADRVKFRYHWSSPLHYINTPDVCSYQYTRDCKDEDGVKGRCVAGAIYNYTTQLLTYNTAAASSPQCTPKNLPHQLTHLLSPSHVLFFLFSDNLTEALLFLSHFMGDIHQPLHVSFASDKGGNTIEVHWYTRKANLHHVWDSSIIETAEADFYNSELDGMVDAINKNITTEWADQVTRWEICTRKTACPDIYAAEGIKAACDWAYKGVTEGDTLEDEYFYSRLPIVYQRLAQGGVRLAATLNRIFGQS</sequence>
<comment type="similarity">
    <text evidence="2">Belongs to the nuclease type I family.</text>
</comment>
<dbReference type="AlphaFoldDB" id="A0ABC8KK14"/>
<evidence type="ECO:0000256" key="4">
    <source>
        <dbReference type="ARBA" id="ARBA00012562"/>
    </source>
</evidence>
<keyword evidence="13" id="KW-1185">Reference proteome</keyword>
<protein>
    <recommendedName>
        <fullName evidence="4">Aspergillus nuclease S1</fullName>
        <ecNumber evidence="4">3.1.30.1</ecNumber>
    </recommendedName>
</protein>
<dbReference type="Gene3D" id="1.10.575.10">
    <property type="entry name" value="P1 Nuclease"/>
    <property type="match status" value="1"/>
</dbReference>
<evidence type="ECO:0000256" key="7">
    <source>
        <dbReference type="ARBA" id="ARBA00022759"/>
    </source>
</evidence>
<evidence type="ECO:0000256" key="5">
    <source>
        <dbReference type="ARBA" id="ARBA00022722"/>
    </source>
</evidence>
<keyword evidence="8" id="KW-0378">Hydrolase</keyword>
<dbReference type="InterPro" id="IPR003154">
    <property type="entry name" value="S1/P1nuclease"/>
</dbReference>
<reference evidence="12 13" key="1">
    <citation type="submission" date="2022-03" db="EMBL/GenBank/DDBJ databases">
        <authorList>
            <person name="Macdonald S."/>
            <person name="Ahmed S."/>
            <person name="Newling K."/>
        </authorList>
    </citation>
    <scope>NUCLEOTIDE SEQUENCE [LARGE SCALE GENOMIC DNA]</scope>
</reference>
<dbReference type="GO" id="GO:0000014">
    <property type="term" value="F:single-stranded DNA endodeoxyribonuclease activity"/>
    <property type="evidence" value="ECO:0007669"/>
    <property type="project" value="UniProtKB-ARBA"/>
</dbReference>
<comment type="caution">
    <text evidence="12">The sequence shown here is derived from an EMBL/GenBank/DDBJ whole genome shotgun (WGS) entry which is preliminary data.</text>
</comment>
<keyword evidence="9" id="KW-1015">Disulfide bond</keyword>
<dbReference type="Proteomes" id="UP001642260">
    <property type="component" value="Unassembled WGS sequence"/>
</dbReference>
<evidence type="ECO:0000256" key="8">
    <source>
        <dbReference type="ARBA" id="ARBA00022801"/>
    </source>
</evidence>
<dbReference type="CDD" id="cd11010">
    <property type="entry name" value="S1-P1_nuclease"/>
    <property type="match status" value="1"/>
</dbReference>
<proteinExistence type="inferred from homology"/>
<gene>
    <name evidence="12" type="ORF">ERUC_LOCUS24624</name>
</gene>
<evidence type="ECO:0000256" key="10">
    <source>
        <dbReference type="ARBA" id="ARBA00023180"/>
    </source>
</evidence>
<keyword evidence="5" id="KW-0540">Nuclease</keyword>
<organism evidence="12 13">
    <name type="scientific">Eruca vesicaria subsp. sativa</name>
    <name type="common">Garden rocket</name>
    <name type="synonym">Eruca sativa</name>
    <dbReference type="NCBI Taxonomy" id="29727"/>
    <lineage>
        <taxon>Eukaryota</taxon>
        <taxon>Viridiplantae</taxon>
        <taxon>Streptophyta</taxon>
        <taxon>Embryophyta</taxon>
        <taxon>Tracheophyta</taxon>
        <taxon>Spermatophyta</taxon>
        <taxon>Magnoliopsida</taxon>
        <taxon>eudicotyledons</taxon>
        <taxon>Gunneridae</taxon>
        <taxon>Pentapetalae</taxon>
        <taxon>rosids</taxon>
        <taxon>malvids</taxon>
        <taxon>Brassicales</taxon>
        <taxon>Brassicaceae</taxon>
        <taxon>Brassiceae</taxon>
        <taxon>Eruca</taxon>
    </lineage>
</organism>
<dbReference type="PANTHER" id="PTHR33146">
    <property type="entry name" value="ENDONUCLEASE 4"/>
    <property type="match status" value="1"/>
</dbReference>
<keyword evidence="6" id="KW-0479">Metal-binding</keyword>
<evidence type="ECO:0000256" key="9">
    <source>
        <dbReference type="ARBA" id="ARBA00023157"/>
    </source>
</evidence>